<dbReference type="Pfam" id="PF02518">
    <property type="entry name" value="HATPase_c"/>
    <property type="match status" value="1"/>
</dbReference>
<feature type="transmembrane region" description="Helical" evidence="4">
    <location>
        <begin position="140"/>
        <end position="160"/>
    </location>
</feature>
<feature type="transmembrane region" description="Helical" evidence="4">
    <location>
        <begin position="87"/>
        <end position="105"/>
    </location>
</feature>
<keyword evidence="3" id="KW-0902">Two-component regulatory system</keyword>
<dbReference type="Proteomes" id="UP000277871">
    <property type="component" value="Unassembled WGS sequence"/>
</dbReference>
<proteinExistence type="predicted"/>
<dbReference type="AlphaFoldDB" id="A0A3L9L8U8"/>
<comment type="caution">
    <text evidence="6">The sequence shown here is derived from an EMBL/GenBank/DDBJ whole genome shotgun (WGS) entry which is preliminary data.</text>
</comment>
<feature type="transmembrane region" description="Helical" evidence="4">
    <location>
        <begin position="29"/>
        <end position="51"/>
    </location>
</feature>
<keyword evidence="6" id="KW-0067">ATP-binding</keyword>
<evidence type="ECO:0000256" key="3">
    <source>
        <dbReference type="ARBA" id="ARBA00023012"/>
    </source>
</evidence>
<organism evidence="6 7">
    <name type="scientific">Kocuria tytonicola</name>
    <dbReference type="NCBI Taxonomy" id="2055946"/>
    <lineage>
        <taxon>Bacteria</taxon>
        <taxon>Bacillati</taxon>
        <taxon>Actinomycetota</taxon>
        <taxon>Actinomycetes</taxon>
        <taxon>Micrococcales</taxon>
        <taxon>Micrococcaceae</taxon>
        <taxon>Kocuria</taxon>
    </lineage>
</organism>
<dbReference type="SUPFAM" id="SSF55874">
    <property type="entry name" value="ATPase domain of HSP90 chaperone/DNA topoisomerase II/histidine kinase"/>
    <property type="match status" value="1"/>
</dbReference>
<keyword evidence="2" id="KW-0418">Kinase</keyword>
<evidence type="ECO:0000313" key="7">
    <source>
        <dbReference type="Proteomes" id="UP000277871"/>
    </source>
</evidence>
<dbReference type="InterPro" id="IPR050482">
    <property type="entry name" value="Sensor_HK_TwoCompSys"/>
</dbReference>
<evidence type="ECO:0000259" key="5">
    <source>
        <dbReference type="Pfam" id="PF02518"/>
    </source>
</evidence>
<feature type="transmembrane region" description="Helical" evidence="4">
    <location>
        <begin position="57"/>
        <end position="80"/>
    </location>
</feature>
<evidence type="ECO:0000313" key="6">
    <source>
        <dbReference type="EMBL" id="RLY95145.1"/>
    </source>
</evidence>
<keyword evidence="6" id="KW-0547">Nucleotide-binding</keyword>
<dbReference type="InterPro" id="IPR036890">
    <property type="entry name" value="HATPase_C_sf"/>
</dbReference>
<feature type="transmembrane region" description="Helical" evidence="4">
    <location>
        <begin position="166"/>
        <end position="186"/>
    </location>
</feature>
<gene>
    <name evidence="6" type="ORF">EAE32_02995</name>
</gene>
<accession>A0A3L9L8U8</accession>
<reference evidence="6 7" key="1">
    <citation type="submission" date="2018-10" db="EMBL/GenBank/DDBJ databases">
        <title>Kocuria tytonicola, new bacteria from the preen glands of American barn owls (Tyto furcata).</title>
        <authorList>
            <person name="Braun M.S."/>
            <person name="Wang E."/>
            <person name="Zimmermann S."/>
            <person name="Boutin S."/>
            <person name="Wagner H."/>
            <person name="Wink M."/>
        </authorList>
    </citation>
    <scope>NUCLEOTIDE SEQUENCE [LARGE SCALE GENOMIC DNA]</scope>
    <source>
        <strain evidence="6 7">473</strain>
    </source>
</reference>
<protein>
    <submittedName>
        <fullName evidence="6">ATP-binding protein</fullName>
    </submittedName>
</protein>
<sequence length="419" mass="46119">MVSTRLRWKRFFATTAPGELGVYTYRAHWLAMIGLGVFGVTHLIEVLPIFAQQQSALHGWYTLFLAALAVLTGLTLYYGLRHSVRPWVFLAYTAVVAASILALPLAWRGGCLPQNPWISGFIILAVGAAAVLWSPRVAVLYMLMIEVAYGVVSSQLISVGPGAESWVAAGMSRAVFSLMLVMILTAGKRGAQRMDLDYAEALSETLAMRRSRSETEDQERIDRLIHDNVMAALLDASRSRGVLPRRTRQLAARALDVLAEESSRSTGAHTVMVHELMDELMDALAPWRARVRFTNLRAPMRPVGEPRVFVPAYVAHGLTQAVTEAVANSARHSGSDTTTVSMEGEICEPTPINPEGFYLRFTISDTGRGFHYHDVPNHRLGVRVSIMENLDSIGGHVELDTAQGRGTRVTLIWPKDARA</sequence>
<feature type="domain" description="Histidine kinase/HSP90-like ATPase" evidence="5">
    <location>
        <begin position="316"/>
        <end position="415"/>
    </location>
</feature>
<dbReference type="GO" id="GO:0000160">
    <property type="term" value="P:phosphorelay signal transduction system"/>
    <property type="evidence" value="ECO:0007669"/>
    <property type="project" value="UniProtKB-KW"/>
</dbReference>
<name>A0A3L9L8U8_9MICC</name>
<dbReference type="GO" id="GO:0005524">
    <property type="term" value="F:ATP binding"/>
    <property type="evidence" value="ECO:0007669"/>
    <property type="project" value="UniProtKB-KW"/>
</dbReference>
<keyword evidence="4" id="KW-1133">Transmembrane helix</keyword>
<keyword evidence="1" id="KW-0808">Transferase</keyword>
<evidence type="ECO:0000256" key="1">
    <source>
        <dbReference type="ARBA" id="ARBA00022679"/>
    </source>
</evidence>
<evidence type="ECO:0000256" key="2">
    <source>
        <dbReference type="ARBA" id="ARBA00022777"/>
    </source>
</evidence>
<keyword evidence="7" id="KW-1185">Reference proteome</keyword>
<dbReference type="OrthoDB" id="144293at2"/>
<dbReference type="Gene3D" id="3.30.565.10">
    <property type="entry name" value="Histidine kinase-like ATPase, C-terminal domain"/>
    <property type="match status" value="1"/>
</dbReference>
<keyword evidence="4" id="KW-0472">Membrane</keyword>
<keyword evidence="4" id="KW-0812">Transmembrane</keyword>
<dbReference type="PANTHER" id="PTHR24421">
    <property type="entry name" value="NITRATE/NITRITE SENSOR PROTEIN NARX-RELATED"/>
    <property type="match status" value="1"/>
</dbReference>
<dbReference type="EMBL" id="RDEX01000001">
    <property type="protein sequence ID" value="RLY95145.1"/>
    <property type="molecule type" value="Genomic_DNA"/>
</dbReference>
<evidence type="ECO:0000256" key="4">
    <source>
        <dbReference type="SAM" id="Phobius"/>
    </source>
</evidence>
<dbReference type="GO" id="GO:0016301">
    <property type="term" value="F:kinase activity"/>
    <property type="evidence" value="ECO:0007669"/>
    <property type="project" value="UniProtKB-KW"/>
</dbReference>
<dbReference type="InterPro" id="IPR003594">
    <property type="entry name" value="HATPase_dom"/>
</dbReference>
<feature type="transmembrane region" description="Helical" evidence="4">
    <location>
        <begin position="117"/>
        <end position="133"/>
    </location>
</feature>